<keyword evidence="10" id="KW-1185">Reference proteome</keyword>
<evidence type="ECO:0000256" key="7">
    <source>
        <dbReference type="ARBA" id="ARBA00023136"/>
    </source>
</evidence>
<dbReference type="AlphaFoldDB" id="A0A0J7IFB5"/>
<accession>A0A0J7IFB5</accession>
<evidence type="ECO:0000256" key="4">
    <source>
        <dbReference type="ARBA" id="ARBA00022475"/>
    </source>
</evidence>
<comment type="caution">
    <text evidence="9">The sequence shown here is derived from an EMBL/GenBank/DDBJ whole genome shotgun (WGS) entry which is preliminary data.</text>
</comment>
<comment type="similarity">
    <text evidence="2">Belongs to the DcuC/DcuD transporter (TC 2.A.61) family.</text>
</comment>
<keyword evidence="6 8" id="KW-1133">Transmembrane helix</keyword>
<feature type="transmembrane region" description="Helical" evidence="8">
    <location>
        <begin position="235"/>
        <end position="256"/>
    </location>
</feature>
<proteinExistence type="inferred from homology"/>
<dbReference type="PANTHER" id="PTHR42002">
    <property type="entry name" value="ANAEROBIC C4-DICARBOXYLATE TRANSPORTER DCUC-RELATED"/>
    <property type="match status" value="1"/>
</dbReference>
<keyword evidence="4" id="KW-1003">Cell membrane</keyword>
<dbReference type="GO" id="GO:0005886">
    <property type="term" value="C:plasma membrane"/>
    <property type="evidence" value="ECO:0007669"/>
    <property type="project" value="UniProtKB-SubCell"/>
</dbReference>
<keyword evidence="7 8" id="KW-0472">Membrane</keyword>
<protein>
    <submittedName>
        <fullName evidence="9">C4-dicarboxylate ABC transporter</fullName>
    </submittedName>
</protein>
<feature type="transmembrane region" description="Helical" evidence="8">
    <location>
        <begin position="268"/>
        <end position="289"/>
    </location>
</feature>
<dbReference type="InterPro" id="IPR018385">
    <property type="entry name" value="C4_dicarb_anaerob_car-like"/>
</dbReference>
<evidence type="ECO:0000256" key="6">
    <source>
        <dbReference type="ARBA" id="ARBA00022989"/>
    </source>
</evidence>
<dbReference type="Proteomes" id="UP000036261">
    <property type="component" value="Unassembled WGS sequence"/>
</dbReference>
<feature type="transmembrane region" description="Helical" evidence="8">
    <location>
        <begin position="27"/>
        <end position="44"/>
    </location>
</feature>
<name>A0A0J7IFB5_9FLAO</name>
<dbReference type="EMBL" id="LFND01000003">
    <property type="protein sequence ID" value="KMQ64827.1"/>
    <property type="molecule type" value="Genomic_DNA"/>
</dbReference>
<comment type="subcellular location">
    <subcellularLocation>
        <location evidence="1">Cell membrane</location>
        <topology evidence="1">Multi-pass membrane protein</topology>
    </subcellularLocation>
</comment>
<keyword evidence="5 8" id="KW-0812">Transmembrane</keyword>
<dbReference type="InterPro" id="IPR004669">
    <property type="entry name" value="C4_dicarb_anaerob_car"/>
</dbReference>
<dbReference type="RefSeq" id="WP_241485999.1">
    <property type="nucleotide sequence ID" value="NZ_LFND01000003.1"/>
</dbReference>
<evidence type="ECO:0000256" key="5">
    <source>
        <dbReference type="ARBA" id="ARBA00022692"/>
    </source>
</evidence>
<dbReference type="NCBIfam" id="TIGR00771">
    <property type="entry name" value="DcuC"/>
    <property type="match status" value="1"/>
</dbReference>
<feature type="transmembrane region" description="Helical" evidence="8">
    <location>
        <begin position="123"/>
        <end position="150"/>
    </location>
</feature>
<dbReference type="PATRIC" id="fig|558151.6.peg.2416"/>
<dbReference type="PANTHER" id="PTHR42002:SF2">
    <property type="entry name" value="ANAEROBIC C4-DICARBOXYLATE TRANSPORTER DCUC-RELATED"/>
    <property type="match status" value="1"/>
</dbReference>
<organism evidence="9 10">
    <name type="scientific">Chryseobacterium angstadtii</name>
    <dbReference type="NCBI Taxonomy" id="558151"/>
    <lineage>
        <taxon>Bacteria</taxon>
        <taxon>Pseudomonadati</taxon>
        <taxon>Bacteroidota</taxon>
        <taxon>Flavobacteriia</taxon>
        <taxon>Flavobacteriales</taxon>
        <taxon>Weeksellaceae</taxon>
        <taxon>Chryseobacterium group</taxon>
        <taxon>Chryseobacterium</taxon>
    </lineage>
</organism>
<feature type="transmembrane region" description="Helical" evidence="8">
    <location>
        <begin position="75"/>
        <end position="102"/>
    </location>
</feature>
<evidence type="ECO:0000313" key="9">
    <source>
        <dbReference type="EMBL" id="KMQ64827.1"/>
    </source>
</evidence>
<feature type="transmembrane region" description="Helical" evidence="8">
    <location>
        <begin position="310"/>
        <end position="335"/>
    </location>
</feature>
<dbReference type="GO" id="GO:0015556">
    <property type="term" value="F:C4-dicarboxylate transmembrane transporter activity"/>
    <property type="evidence" value="ECO:0007669"/>
    <property type="project" value="InterPro"/>
</dbReference>
<gene>
    <name evidence="9" type="ORF">ACM46_11440</name>
</gene>
<evidence type="ECO:0000256" key="2">
    <source>
        <dbReference type="ARBA" id="ARBA00005275"/>
    </source>
</evidence>
<reference evidence="9 10" key="1">
    <citation type="journal article" date="2013" name="Int. J. Syst. Evol. Microbiol.">
        <title>Chryseobacterium angstadtii sp. nov., isolated from a newt tank.</title>
        <authorList>
            <person name="Kirk K.E."/>
            <person name="Hoffman J.A."/>
            <person name="Smith K.A."/>
            <person name="Strahan B.L."/>
            <person name="Failor K.C."/>
            <person name="Krebs J.E."/>
            <person name="Gale A.N."/>
            <person name="Do T.D."/>
            <person name="Sontag T.C."/>
            <person name="Batties A.M."/>
            <person name="Mistiszyn K."/>
            <person name="Newman J.D."/>
        </authorList>
    </citation>
    <scope>NUCLEOTIDE SEQUENCE [LARGE SCALE GENOMIC DNA]</scope>
    <source>
        <strain evidence="9 10">KM</strain>
    </source>
</reference>
<evidence type="ECO:0000256" key="1">
    <source>
        <dbReference type="ARBA" id="ARBA00004651"/>
    </source>
</evidence>
<dbReference type="NCBIfam" id="NF037994">
    <property type="entry name" value="DcuC_1"/>
    <property type="match status" value="1"/>
</dbReference>
<sequence>MYSGPLISIVFIGIVAYLLIKKYYPHAVLLSAGMLMLVIAYYLPGHNPFPKSSGFVGFDAFAAVKDSFVKTNTDVGLMIMAIGGFVAYIDKIGASTSLVYLAMKPLKLFRKYPYVAASLTIPIGQVLFVCIPSAAGLGLLLMASIFPILVNLGVSRLSAVSVITASTALCLGPASPTTVSSTSILQMDPINYFVQEQIPLVIPLTIVMMVVYYLVNRYFDKKDDFTEKEGHSENIELTAPLYYALIPVLPMILLIMFSDIFDFLGVKISIGTTTAMFVSLFVAIILESIRKRSVKEAFKTMNVFWSGMGDIFKTVVTLIIAADIFAQGLIHLGFIDGLIDLTQHLGFGAIGIGVVMAIMIFLAAMLMGSGNAAFFAFGPLIPDLAGRLGIKTVSILLPMQFSATLGRTVSPVSGILIAAAEVAKVPVIDLVKRNIIPVAVTLIIMLIYQFI</sequence>
<evidence type="ECO:0000313" key="10">
    <source>
        <dbReference type="Proteomes" id="UP000036261"/>
    </source>
</evidence>
<feature type="transmembrane region" description="Helical" evidence="8">
    <location>
        <begin position="6"/>
        <end position="20"/>
    </location>
</feature>
<evidence type="ECO:0000256" key="3">
    <source>
        <dbReference type="ARBA" id="ARBA00022448"/>
    </source>
</evidence>
<feature type="transmembrane region" description="Helical" evidence="8">
    <location>
        <begin position="347"/>
        <end position="367"/>
    </location>
</feature>
<keyword evidence="3" id="KW-0813">Transport</keyword>
<dbReference type="STRING" id="558151.ACM46_11440"/>
<evidence type="ECO:0000256" key="8">
    <source>
        <dbReference type="SAM" id="Phobius"/>
    </source>
</evidence>
<feature type="transmembrane region" description="Helical" evidence="8">
    <location>
        <begin position="197"/>
        <end position="215"/>
    </location>
</feature>
<dbReference type="Pfam" id="PF03606">
    <property type="entry name" value="DcuC"/>
    <property type="match status" value="1"/>
</dbReference>